<keyword evidence="1" id="KW-0175">Coiled coil</keyword>
<comment type="caution">
    <text evidence="2">The sequence shown here is derived from an EMBL/GenBank/DDBJ whole genome shotgun (WGS) entry which is preliminary data.</text>
</comment>
<organism evidence="2 3">
    <name type="scientific">Abeliophyllum distichum</name>
    <dbReference type="NCBI Taxonomy" id="126358"/>
    <lineage>
        <taxon>Eukaryota</taxon>
        <taxon>Viridiplantae</taxon>
        <taxon>Streptophyta</taxon>
        <taxon>Embryophyta</taxon>
        <taxon>Tracheophyta</taxon>
        <taxon>Spermatophyta</taxon>
        <taxon>Magnoliopsida</taxon>
        <taxon>eudicotyledons</taxon>
        <taxon>Gunneridae</taxon>
        <taxon>Pentapetalae</taxon>
        <taxon>asterids</taxon>
        <taxon>lamiids</taxon>
        <taxon>Lamiales</taxon>
        <taxon>Oleaceae</taxon>
        <taxon>Forsythieae</taxon>
        <taxon>Abeliophyllum</taxon>
    </lineage>
</organism>
<proteinExistence type="predicted"/>
<dbReference type="Proteomes" id="UP001604336">
    <property type="component" value="Unassembled WGS sequence"/>
</dbReference>
<protein>
    <submittedName>
        <fullName evidence="2">Uncharacterized protein</fullName>
    </submittedName>
</protein>
<dbReference type="AlphaFoldDB" id="A0ABD1V921"/>
<name>A0ABD1V921_9LAMI</name>
<keyword evidence="3" id="KW-1185">Reference proteome</keyword>
<evidence type="ECO:0000256" key="1">
    <source>
        <dbReference type="SAM" id="Coils"/>
    </source>
</evidence>
<feature type="coiled-coil region" evidence="1">
    <location>
        <begin position="69"/>
        <end position="100"/>
    </location>
</feature>
<gene>
    <name evidence="2" type="ORF">Adt_06714</name>
</gene>
<evidence type="ECO:0000313" key="2">
    <source>
        <dbReference type="EMBL" id="KAL2533363.1"/>
    </source>
</evidence>
<accession>A0ABD1V921</accession>
<evidence type="ECO:0000313" key="3">
    <source>
        <dbReference type="Proteomes" id="UP001604336"/>
    </source>
</evidence>
<dbReference type="EMBL" id="JBFOLK010000002">
    <property type="protein sequence ID" value="KAL2533363.1"/>
    <property type="molecule type" value="Genomic_DNA"/>
</dbReference>
<sequence>MSTQPEVDIHAWCEACQCLGKGGCVYGLGICRPVLDKVVTSFCSSFVPLYENASLITLQEEFRSACDKIDDLTRGNNELLEKIEDGKREEEKKHIEFEQTILRMLEERSRSVG</sequence>
<reference evidence="3" key="1">
    <citation type="submission" date="2024-07" db="EMBL/GenBank/DDBJ databases">
        <title>Two chromosome-level genome assemblies of Korean endemic species Abeliophyllum distichum and Forsythia ovata (Oleaceae).</title>
        <authorList>
            <person name="Jang H."/>
        </authorList>
    </citation>
    <scope>NUCLEOTIDE SEQUENCE [LARGE SCALE GENOMIC DNA]</scope>
</reference>